<dbReference type="RefSeq" id="WP_408085708.1">
    <property type="nucleotide sequence ID" value="NZ_JBELPZ010000016.1"/>
</dbReference>
<evidence type="ECO:0000256" key="1">
    <source>
        <dbReference type="SAM" id="MobiDB-lite"/>
    </source>
</evidence>
<evidence type="ECO:0000313" key="2">
    <source>
        <dbReference type="EMBL" id="MFL9845429.1"/>
    </source>
</evidence>
<protein>
    <recommendedName>
        <fullName evidence="4">Cytochrome C551</fullName>
    </recommendedName>
</protein>
<dbReference type="PROSITE" id="PS51257">
    <property type="entry name" value="PROKAR_LIPOPROTEIN"/>
    <property type="match status" value="1"/>
</dbReference>
<feature type="region of interest" description="Disordered" evidence="1">
    <location>
        <begin position="23"/>
        <end position="57"/>
    </location>
</feature>
<feature type="compositionally biased region" description="Polar residues" evidence="1">
    <location>
        <begin position="26"/>
        <end position="35"/>
    </location>
</feature>
<evidence type="ECO:0000313" key="3">
    <source>
        <dbReference type="Proteomes" id="UP001629156"/>
    </source>
</evidence>
<accession>A0ABW8YYP9</accession>
<dbReference type="EMBL" id="JBELPZ010000016">
    <property type="protein sequence ID" value="MFL9845429.1"/>
    <property type="molecule type" value="Genomic_DNA"/>
</dbReference>
<keyword evidence="3" id="KW-1185">Reference proteome</keyword>
<comment type="caution">
    <text evidence="2">The sequence shown here is derived from an EMBL/GenBank/DDBJ whole genome shotgun (WGS) entry which is preliminary data.</text>
</comment>
<sequence>MKFISITCIALVLGLATTSCKDKETTAPSVEQQEMGTLPDTPADTIPIDTLRSAEAP</sequence>
<organism evidence="2 3">
    <name type="scientific">Flavobacterium rhizosphaerae</name>
    <dbReference type="NCBI Taxonomy" id="3163298"/>
    <lineage>
        <taxon>Bacteria</taxon>
        <taxon>Pseudomonadati</taxon>
        <taxon>Bacteroidota</taxon>
        <taxon>Flavobacteriia</taxon>
        <taxon>Flavobacteriales</taxon>
        <taxon>Flavobacteriaceae</taxon>
        <taxon>Flavobacterium</taxon>
    </lineage>
</organism>
<reference evidence="2 3" key="1">
    <citation type="submission" date="2024-06" db="EMBL/GenBank/DDBJ databases">
        <authorList>
            <person name="Kaempfer P."/>
            <person name="Viver T."/>
        </authorList>
    </citation>
    <scope>NUCLEOTIDE SEQUENCE [LARGE SCALE GENOMIC DNA]</scope>
    <source>
        <strain evidence="2 3">ST-119</strain>
    </source>
</reference>
<gene>
    <name evidence="2" type="ORF">ABS766_13455</name>
</gene>
<evidence type="ECO:0008006" key="4">
    <source>
        <dbReference type="Google" id="ProtNLM"/>
    </source>
</evidence>
<proteinExistence type="predicted"/>
<name>A0ABW8YYP9_9FLAO</name>
<dbReference type="Proteomes" id="UP001629156">
    <property type="component" value="Unassembled WGS sequence"/>
</dbReference>